<accession>A0A815K5X7</accession>
<protein>
    <recommendedName>
        <fullName evidence="6">G-protein coupled receptors family 1 profile domain-containing protein</fullName>
    </recommendedName>
</protein>
<keyword evidence="5" id="KW-1185">Reference proteome</keyword>
<dbReference type="OrthoDB" id="10018595at2759"/>
<proteinExistence type="predicted"/>
<feature type="transmembrane region" description="Helical" evidence="2">
    <location>
        <begin position="33"/>
        <end position="51"/>
    </location>
</feature>
<dbReference type="AlphaFoldDB" id="A0A815K5X7"/>
<feature type="transmembrane region" description="Helical" evidence="2">
    <location>
        <begin position="140"/>
        <end position="162"/>
    </location>
</feature>
<name>A0A815K5X7_9BILA</name>
<sequence length="242" mass="28182">MLKPNVPYSWYVYLLDVKFGFNYHTLRSIFSEIIPSLLVTLFNIGIILRVIEASFQLRNSLTLVAARNSKTATDTNCPSSTRPSTPQENSSTTQNIEKSMTHNRPKTSWMNMVLILHSCLFFFSSLTHTIVHLFTSDALLSHSVSVVILANCSLNFYVYCLSGKTFRTEIKRLFKHHFQYYFQLKFLNIFRTKSQRSKVGREVRLNIIRQHSSMVHRKTTENESQKQQTVLTLNSRQRYLNV</sequence>
<evidence type="ECO:0008006" key="6">
    <source>
        <dbReference type="Google" id="ProtNLM"/>
    </source>
</evidence>
<comment type="caution">
    <text evidence="3">The sequence shown here is derived from an EMBL/GenBank/DDBJ whole genome shotgun (WGS) entry which is preliminary data.</text>
</comment>
<evidence type="ECO:0000313" key="3">
    <source>
        <dbReference type="EMBL" id="CAF1388970.1"/>
    </source>
</evidence>
<dbReference type="Proteomes" id="UP000681722">
    <property type="component" value="Unassembled WGS sequence"/>
</dbReference>
<dbReference type="SUPFAM" id="SSF81321">
    <property type="entry name" value="Family A G protein-coupled receptor-like"/>
    <property type="match status" value="1"/>
</dbReference>
<gene>
    <name evidence="3" type="ORF">GPM918_LOCUS32703</name>
    <name evidence="4" type="ORF">SRO942_LOCUS33377</name>
</gene>
<dbReference type="Gene3D" id="1.20.1070.10">
    <property type="entry name" value="Rhodopsin 7-helix transmembrane proteins"/>
    <property type="match status" value="1"/>
</dbReference>
<keyword evidence="2" id="KW-0472">Membrane</keyword>
<keyword evidence="2" id="KW-0812">Transmembrane</keyword>
<evidence type="ECO:0000313" key="4">
    <source>
        <dbReference type="EMBL" id="CAF4283745.1"/>
    </source>
</evidence>
<evidence type="ECO:0000256" key="2">
    <source>
        <dbReference type="SAM" id="Phobius"/>
    </source>
</evidence>
<dbReference type="Proteomes" id="UP000663829">
    <property type="component" value="Unassembled WGS sequence"/>
</dbReference>
<evidence type="ECO:0000256" key="1">
    <source>
        <dbReference type="SAM" id="MobiDB-lite"/>
    </source>
</evidence>
<feature type="transmembrane region" description="Helical" evidence="2">
    <location>
        <begin position="109"/>
        <end position="134"/>
    </location>
</feature>
<dbReference type="EMBL" id="CAJNOQ010016872">
    <property type="protein sequence ID" value="CAF1388970.1"/>
    <property type="molecule type" value="Genomic_DNA"/>
</dbReference>
<keyword evidence="2" id="KW-1133">Transmembrane helix</keyword>
<organism evidence="3 5">
    <name type="scientific">Didymodactylos carnosus</name>
    <dbReference type="NCBI Taxonomy" id="1234261"/>
    <lineage>
        <taxon>Eukaryota</taxon>
        <taxon>Metazoa</taxon>
        <taxon>Spiralia</taxon>
        <taxon>Gnathifera</taxon>
        <taxon>Rotifera</taxon>
        <taxon>Eurotatoria</taxon>
        <taxon>Bdelloidea</taxon>
        <taxon>Philodinida</taxon>
        <taxon>Philodinidae</taxon>
        <taxon>Didymodactylos</taxon>
    </lineage>
</organism>
<evidence type="ECO:0000313" key="5">
    <source>
        <dbReference type="Proteomes" id="UP000663829"/>
    </source>
</evidence>
<dbReference type="EMBL" id="CAJOBC010082280">
    <property type="protein sequence ID" value="CAF4283745.1"/>
    <property type="molecule type" value="Genomic_DNA"/>
</dbReference>
<reference evidence="3" key="1">
    <citation type="submission" date="2021-02" db="EMBL/GenBank/DDBJ databases">
        <authorList>
            <person name="Nowell W R."/>
        </authorList>
    </citation>
    <scope>NUCLEOTIDE SEQUENCE</scope>
</reference>
<feature type="compositionally biased region" description="Polar residues" evidence="1">
    <location>
        <begin position="71"/>
        <end position="98"/>
    </location>
</feature>
<feature type="region of interest" description="Disordered" evidence="1">
    <location>
        <begin position="71"/>
        <end position="100"/>
    </location>
</feature>